<dbReference type="EMBL" id="BJYK01000001">
    <property type="protein sequence ID" value="GEN78636.1"/>
    <property type="molecule type" value="Genomic_DNA"/>
</dbReference>
<dbReference type="Proteomes" id="UP000321484">
    <property type="component" value="Unassembled WGS sequence"/>
</dbReference>
<feature type="domain" description="Pyrrolo-quinoline quinone repeat" evidence="2">
    <location>
        <begin position="329"/>
        <end position="464"/>
    </location>
</feature>
<dbReference type="InterPro" id="IPR011047">
    <property type="entry name" value="Quinoprotein_ADH-like_sf"/>
</dbReference>
<evidence type="ECO:0000313" key="3">
    <source>
        <dbReference type="EMBL" id="GEN78636.1"/>
    </source>
</evidence>
<feature type="region of interest" description="Disordered" evidence="1">
    <location>
        <begin position="1"/>
        <end position="42"/>
    </location>
</feature>
<comment type="caution">
    <text evidence="3">The sequence shown here is derived from an EMBL/GenBank/DDBJ whole genome shotgun (WGS) entry which is preliminary data.</text>
</comment>
<accession>A0A511YTZ2</accession>
<dbReference type="Gene3D" id="2.130.10.10">
    <property type="entry name" value="YVTN repeat-like/Quinoprotein amine dehydrogenase"/>
    <property type="match status" value="2"/>
</dbReference>
<evidence type="ECO:0000259" key="2">
    <source>
        <dbReference type="Pfam" id="PF13360"/>
    </source>
</evidence>
<gene>
    <name evidence="3" type="ORF">AFE02nite_03700</name>
</gene>
<name>A0A511YTZ2_9CELL</name>
<proteinExistence type="predicted"/>
<dbReference type="RefSeq" id="WP_034247843.1">
    <property type="nucleotide sequence ID" value="NZ_BJYK01000001.1"/>
</dbReference>
<organism evidence="3 4">
    <name type="scientific">Actinotalea fermentans</name>
    <dbReference type="NCBI Taxonomy" id="43671"/>
    <lineage>
        <taxon>Bacteria</taxon>
        <taxon>Bacillati</taxon>
        <taxon>Actinomycetota</taxon>
        <taxon>Actinomycetes</taxon>
        <taxon>Micrococcales</taxon>
        <taxon>Cellulomonadaceae</taxon>
        <taxon>Actinotalea</taxon>
    </lineage>
</organism>
<reference evidence="3 4" key="1">
    <citation type="submission" date="2019-07" db="EMBL/GenBank/DDBJ databases">
        <title>Whole genome shotgun sequence of Actinotalea fermentans NBRC 105374.</title>
        <authorList>
            <person name="Hosoyama A."/>
            <person name="Uohara A."/>
            <person name="Ohji S."/>
            <person name="Ichikawa N."/>
        </authorList>
    </citation>
    <scope>NUCLEOTIDE SEQUENCE [LARGE SCALE GENOMIC DNA]</scope>
    <source>
        <strain evidence="3 4">NBRC 105374</strain>
    </source>
</reference>
<keyword evidence="4" id="KW-1185">Reference proteome</keyword>
<dbReference type="SUPFAM" id="SSF50998">
    <property type="entry name" value="Quinoprotein alcohol dehydrogenase-like"/>
    <property type="match status" value="1"/>
</dbReference>
<dbReference type="InterPro" id="IPR002372">
    <property type="entry name" value="PQQ_rpt_dom"/>
</dbReference>
<dbReference type="InterPro" id="IPR015943">
    <property type="entry name" value="WD40/YVTN_repeat-like_dom_sf"/>
</dbReference>
<evidence type="ECO:0000313" key="4">
    <source>
        <dbReference type="Proteomes" id="UP000321484"/>
    </source>
</evidence>
<evidence type="ECO:0000256" key="1">
    <source>
        <dbReference type="SAM" id="MobiDB-lite"/>
    </source>
</evidence>
<protein>
    <recommendedName>
        <fullName evidence="2">Pyrrolo-quinoline quinone repeat domain-containing protein</fullName>
    </recommendedName>
</protein>
<dbReference type="AlphaFoldDB" id="A0A511YTZ2"/>
<sequence>MAVRPDDRMVPVELVDDDEVVGPSPRTRTPRQRPADPDGADLPVGRAHGALVRWAVAGVVLGAIAVVSVATTRGTTEPTVGPAALAEPLAEVWAAAADDVLAAHDGVVVVQSTGTRHPRVRGLDEATGQELWSVPLGSGGIADTCHPGVTTAAATAAATAWCWRDQHWNADPASDQLVLTPQALVGIDVGSGEVISEREVTEASAGWAVEGDELLLAARGDGEIRLSRVSPAGWRTVWSTTVSLPPEPRGLRHTMWLEVTEGLAVLHGATTAVVDAADGRVLGSWTASLTEEGTILDGAEIAVTPWGFAAWSSAVEGMRLPEATWFDRSGRAVGQLVGELAEPEATDASVPDVLLVTRDGGDTLVAMSPGRGADLWQIPIAGGNVVAREQGLAVVAAGDAVTAYEVLSGARVWTRPVDGLHPEITGLSDGSSVLVTAVRARRWTSLVYRLADGGLLWSGTVPGGGEVGLIPSPPRLEMLGDTPVVWMGRTLVWVD</sequence>
<dbReference type="Pfam" id="PF13360">
    <property type="entry name" value="PQQ_2"/>
    <property type="match status" value="1"/>
</dbReference>
<feature type="compositionally biased region" description="Basic and acidic residues" evidence="1">
    <location>
        <begin position="1"/>
        <end position="10"/>
    </location>
</feature>